<dbReference type="Pfam" id="PF00364">
    <property type="entry name" value="Biotin_lipoyl"/>
    <property type="match status" value="1"/>
</dbReference>
<evidence type="ECO:0000256" key="2">
    <source>
        <dbReference type="ARBA" id="ARBA00017562"/>
    </source>
</evidence>
<keyword evidence="3 4" id="KW-0092">Biotin</keyword>
<dbReference type="InterPro" id="IPR011053">
    <property type="entry name" value="Single_hybrid_motif"/>
</dbReference>
<dbReference type="SUPFAM" id="SSF51230">
    <property type="entry name" value="Single hybrid motif"/>
    <property type="match status" value="1"/>
</dbReference>
<reference evidence="7" key="1">
    <citation type="submission" date="2017-10" db="EMBL/GenBank/DDBJ databases">
        <title>Campylobacter species from seals.</title>
        <authorList>
            <person name="Gilbert M.J."/>
            <person name="Zomer A.L."/>
            <person name="Timmerman A.J."/>
            <person name="Duim B."/>
            <person name="Wagenaar J.A."/>
        </authorList>
    </citation>
    <scope>NUCLEOTIDE SEQUENCE [LARGE SCALE GENOMIC DNA]</scope>
    <source>
        <strain evidence="7">17S00004-5</strain>
    </source>
</reference>
<dbReference type="GO" id="GO:0003989">
    <property type="term" value="F:acetyl-CoA carboxylase activity"/>
    <property type="evidence" value="ECO:0007669"/>
    <property type="project" value="InterPro"/>
</dbReference>
<comment type="pathway">
    <text evidence="4">Lipid metabolism; fatty acid biosynthesis.</text>
</comment>
<dbReference type="InterPro" id="IPR050709">
    <property type="entry name" value="Biotin_Carboxyl_Carrier/Decarb"/>
</dbReference>
<dbReference type="AlphaFoldDB" id="A0A2P8R441"/>
<dbReference type="InterPro" id="IPR001249">
    <property type="entry name" value="AcCoA_biotinCC"/>
</dbReference>
<organism evidence="6 7">
    <name type="scientific">Campylobacter blaseri</name>
    <dbReference type="NCBI Taxonomy" id="2042961"/>
    <lineage>
        <taxon>Bacteria</taxon>
        <taxon>Pseudomonadati</taxon>
        <taxon>Campylobacterota</taxon>
        <taxon>Epsilonproteobacteria</taxon>
        <taxon>Campylobacterales</taxon>
        <taxon>Campylobacteraceae</taxon>
        <taxon>Campylobacter</taxon>
    </lineage>
</organism>
<keyword evidence="4" id="KW-0443">Lipid metabolism</keyword>
<proteinExistence type="predicted"/>
<dbReference type="GO" id="GO:0006633">
    <property type="term" value="P:fatty acid biosynthetic process"/>
    <property type="evidence" value="ECO:0007669"/>
    <property type="project" value="UniProtKB-UniPathway"/>
</dbReference>
<sequence length="152" mass="17002">MKKLEDIKNLMEFFEKVGIGRLRIKEGDFEIELKKHSEDKAEALEQQCTAPKNQTTTPINFVVNDTMLSSNTKTDTIDAPMVGTYYVAPTPGATPFVKIGQSVRKGEVIGIIEAMKIMNEIEAEFDCKIVKSLVEDGQPVEYGTPLFEVEKI</sequence>
<dbReference type="PRINTS" id="PR01071">
    <property type="entry name" value="ACOABIOTINCC"/>
</dbReference>
<accession>A0A2P8R441</accession>
<dbReference type="InterPro" id="IPR000089">
    <property type="entry name" value="Biotin_lipoyl"/>
</dbReference>
<evidence type="ECO:0000313" key="6">
    <source>
        <dbReference type="EMBL" id="PSM53239.1"/>
    </source>
</evidence>
<dbReference type="UniPathway" id="UPA00094"/>
<dbReference type="PANTHER" id="PTHR45266">
    <property type="entry name" value="OXALOACETATE DECARBOXYLASE ALPHA CHAIN"/>
    <property type="match status" value="1"/>
</dbReference>
<dbReference type="RefSeq" id="WP_106869834.1">
    <property type="nucleotide sequence ID" value="NZ_CP053841.1"/>
</dbReference>
<protein>
    <recommendedName>
        <fullName evidence="2 4">Biotin carboxyl carrier protein of acetyl-CoA carboxylase</fullName>
    </recommendedName>
</protein>
<dbReference type="Proteomes" id="UP000240535">
    <property type="component" value="Unassembled WGS sequence"/>
</dbReference>
<dbReference type="GO" id="GO:0009317">
    <property type="term" value="C:acetyl-CoA carboxylase complex"/>
    <property type="evidence" value="ECO:0007669"/>
    <property type="project" value="InterPro"/>
</dbReference>
<keyword evidence="4" id="KW-0276">Fatty acid metabolism</keyword>
<evidence type="ECO:0000313" key="7">
    <source>
        <dbReference type="Proteomes" id="UP000240535"/>
    </source>
</evidence>
<comment type="caution">
    <text evidence="6">The sequence shown here is derived from an EMBL/GenBank/DDBJ whole genome shotgun (WGS) entry which is preliminary data.</text>
</comment>
<dbReference type="OrthoDB" id="9811735at2"/>
<gene>
    <name evidence="6" type="primary">accB</name>
    <name evidence="6" type="ORF">CQ405_01470</name>
</gene>
<evidence type="ECO:0000256" key="4">
    <source>
        <dbReference type="RuleBase" id="RU364072"/>
    </source>
</evidence>
<evidence type="ECO:0000256" key="1">
    <source>
        <dbReference type="ARBA" id="ARBA00003761"/>
    </source>
</evidence>
<feature type="domain" description="Lipoyl-binding" evidence="5">
    <location>
        <begin position="74"/>
        <end position="150"/>
    </location>
</feature>
<dbReference type="PROSITE" id="PS50968">
    <property type="entry name" value="BIOTINYL_LIPOYL"/>
    <property type="match status" value="1"/>
</dbReference>
<dbReference type="EMBL" id="PDHH01000001">
    <property type="protein sequence ID" value="PSM53239.1"/>
    <property type="molecule type" value="Genomic_DNA"/>
</dbReference>
<dbReference type="CDD" id="cd06850">
    <property type="entry name" value="biotinyl_domain"/>
    <property type="match status" value="1"/>
</dbReference>
<comment type="function">
    <text evidence="1 4">This protein is a component of the acetyl coenzyme A carboxylase complex; first, biotin carboxylase catalyzes the carboxylation of the carrier protein and then the transcarboxylase transfers the carboxyl group to form malonyl-CoA.</text>
</comment>
<evidence type="ECO:0000256" key="3">
    <source>
        <dbReference type="ARBA" id="ARBA00023267"/>
    </source>
</evidence>
<keyword evidence="4" id="KW-0275">Fatty acid biosynthesis</keyword>
<keyword evidence="4" id="KW-0444">Lipid biosynthesis</keyword>
<dbReference type="Gene3D" id="2.40.50.100">
    <property type="match status" value="1"/>
</dbReference>
<dbReference type="PANTHER" id="PTHR45266:SF3">
    <property type="entry name" value="OXALOACETATE DECARBOXYLASE ALPHA CHAIN"/>
    <property type="match status" value="1"/>
</dbReference>
<keyword evidence="7" id="KW-1185">Reference proteome</keyword>
<dbReference type="NCBIfam" id="TIGR00531">
    <property type="entry name" value="BCCP"/>
    <property type="match status" value="1"/>
</dbReference>
<name>A0A2P8R441_9BACT</name>
<evidence type="ECO:0000259" key="5">
    <source>
        <dbReference type="PROSITE" id="PS50968"/>
    </source>
</evidence>